<gene>
    <name evidence="2" type="ORF">E1161_24680</name>
</gene>
<dbReference type="InterPro" id="IPR033458">
    <property type="entry name" value="DUF5134"/>
</dbReference>
<reference evidence="2 3" key="1">
    <citation type="submission" date="2019-03" db="EMBL/GenBank/DDBJ databases">
        <title>Draft genome sequences of novel Actinobacteria.</title>
        <authorList>
            <person name="Sahin N."/>
            <person name="Ay H."/>
            <person name="Saygin H."/>
        </authorList>
    </citation>
    <scope>NUCLEOTIDE SEQUENCE [LARGE SCALE GENOMIC DNA]</scope>
    <source>
        <strain evidence="2 3">16K404</strain>
    </source>
</reference>
<feature type="transmembrane region" description="Helical" evidence="1">
    <location>
        <begin position="158"/>
        <end position="175"/>
    </location>
</feature>
<dbReference type="Proteomes" id="UP000294744">
    <property type="component" value="Unassembled WGS sequence"/>
</dbReference>
<feature type="transmembrane region" description="Helical" evidence="1">
    <location>
        <begin position="56"/>
        <end position="74"/>
    </location>
</feature>
<proteinExistence type="predicted"/>
<dbReference type="AlphaFoldDB" id="A0A4R4U8Y9"/>
<feature type="transmembrane region" description="Helical" evidence="1">
    <location>
        <begin position="86"/>
        <end position="106"/>
    </location>
</feature>
<evidence type="ECO:0000313" key="2">
    <source>
        <dbReference type="EMBL" id="TDC87958.1"/>
    </source>
</evidence>
<keyword evidence="3" id="KW-1185">Reference proteome</keyword>
<protein>
    <submittedName>
        <fullName evidence="2">DUF5134 domain-containing protein</fullName>
    </submittedName>
</protein>
<sequence>MLEQVMTGTVIAATATALARLGIGHRKQERPCHVDIAQLMMGLGMVAMHLAPSPLLAVPFLALACWLGFRAALLRTGSHLHHAIGALAMVYMFAGQQSAVAGAPLVTAGHHHSSVAIAAQAPGFAFPLLAWSLIAYCALAAGFAATDLVRAPPPRLRSLVELALSAAMAHMFLVML</sequence>
<dbReference type="Pfam" id="PF17197">
    <property type="entry name" value="DUF5134"/>
    <property type="match status" value="1"/>
</dbReference>
<feature type="transmembrane region" description="Helical" evidence="1">
    <location>
        <begin position="126"/>
        <end position="146"/>
    </location>
</feature>
<name>A0A4R4U8Y9_9PSEU</name>
<evidence type="ECO:0000313" key="3">
    <source>
        <dbReference type="Proteomes" id="UP000294744"/>
    </source>
</evidence>
<evidence type="ECO:0000256" key="1">
    <source>
        <dbReference type="SAM" id="Phobius"/>
    </source>
</evidence>
<keyword evidence="1" id="KW-0472">Membrane</keyword>
<dbReference type="RefSeq" id="WP_132627125.1">
    <property type="nucleotide sequence ID" value="NZ_SMKV01000048.1"/>
</dbReference>
<comment type="caution">
    <text evidence="2">The sequence shown here is derived from an EMBL/GenBank/DDBJ whole genome shotgun (WGS) entry which is preliminary data.</text>
</comment>
<dbReference type="OrthoDB" id="3873591at2"/>
<organism evidence="2 3">
    <name type="scientific">Saccharopolyspora aridisoli</name>
    <dbReference type="NCBI Taxonomy" id="2530385"/>
    <lineage>
        <taxon>Bacteria</taxon>
        <taxon>Bacillati</taxon>
        <taxon>Actinomycetota</taxon>
        <taxon>Actinomycetes</taxon>
        <taxon>Pseudonocardiales</taxon>
        <taxon>Pseudonocardiaceae</taxon>
        <taxon>Saccharopolyspora</taxon>
    </lineage>
</organism>
<accession>A0A4R4U8Y9</accession>
<dbReference type="EMBL" id="SMKV01000048">
    <property type="protein sequence ID" value="TDC87958.1"/>
    <property type="molecule type" value="Genomic_DNA"/>
</dbReference>
<keyword evidence="1" id="KW-0812">Transmembrane</keyword>
<keyword evidence="1" id="KW-1133">Transmembrane helix</keyword>